<dbReference type="AlphaFoldDB" id="A0A0A2JDX7"/>
<sequence>MPTSTLFCASNSGIQVGDNGGHITVQHYARPESQESPPLPSSTVPFGRDPDFVEQGQLLEQTHEKCSITGSRVALVGLGGVGIRERSPSTWVLWVHASNAARFEESFWQIADRAKLPERQDPNLSIFKVVHDWLADAKQKWVMILDNVDDDQFLYEPCTRSRMSKDDSQGSSLKVPLLTFIPECPNGSVIWTTRFRRVATRAVNLRNILSVEPMDTSHAVTLLRKKLTSTPNEQDIKKLTEALEFMPLAIVQAAAYIECRAPRCSVLEYLEEFEKNDQRMTILLDYEAGQSRRDWEAASCILGTWQMSFDHIQHTRQSAANLLSLMSFFDRQGIPEKFIKNLSDDATALKDFLESQGISAEMIKGASVATEVREVIQSPALGPENSEETEKRTEGDIWDEEFETDIRMLRDFSFISINRDPQIFEMNRLVQLAMRKWLTANRKEEIWKTHFIWNVSCAFPAKGAGTWENCQSLFPHIKAAMSQRPALNQTRIIWIRVLQMGAFYAHFTGNTPEMLRIAERASAESNKLMPSDNKERIEVERTLASAYKLEGRLDDAETLELKVLQTCQSKFGQNDRITLEAMASLSQTYCYQGRYHDALELQTQGLEAVKSAFGADASLISEFLSTLAITYRFQGRLQDAEALYLEYLGNAYQLLGEHDPDILSVREYTGRSPPPHDGVYVVFGSVEVKPNMAIHVRPTTVYVEIKVLDILRPLVGDRNPKTLLAMRDLAETHVAQHQVEKAEAMYLQALEGIITIYGNNHSKTIIMKNGLARLYRIQGRYHEAEVFGCAAFESAKRARGQDDTLINNSIMNLLPTLMACGRYEDVIGSVTHLLNLPMHTLHADPSVAKILRRDLLLWRLNLQFLYVSDFAHRTLFSLNCIFVVIILEFWPNSLGIENLK</sequence>
<reference evidence="1 2" key="1">
    <citation type="journal article" date="2015" name="Mol. Plant Microbe Interact.">
        <title>Genome, transcriptome, and functional analyses of Penicillium expansum provide new insights into secondary metabolism and pathogenicity.</title>
        <authorList>
            <person name="Ballester A.R."/>
            <person name="Marcet-Houben M."/>
            <person name="Levin E."/>
            <person name="Sela N."/>
            <person name="Selma-Lazaro C."/>
            <person name="Carmona L."/>
            <person name="Wisniewski M."/>
            <person name="Droby S."/>
            <person name="Gonzalez-Candelas L."/>
            <person name="Gabaldon T."/>
        </authorList>
    </citation>
    <scope>NUCLEOTIDE SEQUENCE [LARGE SCALE GENOMIC DNA]</scope>
    <source>
        <strain evidence="1 2">MD-8</strain>
    </source>
</reference>
<evidence type="ECO:0000313" key="1">
    <source>
        <dbReference type="EMBL" id="KGO52868.1"/>
    </source>
</evidence>
<dbReference type="VEuPathDB" id="FungiDB:PEXP_096330"/>
<dbReference type="Pfam" id="PF13424">
    <property type="entry name" value="TPR_12"/>
    <property type="match status" value="2"/>
</dbReference>
<dbReference type="GeneID" id="27677461"/>
<dbReference type="Proteomes" id="UP000030143">
    <property type="component" value="Unassembled WGS sequence"/>
</dbReference>
<keyword evidence="2" id="KW-1185">Reference proteome</keyword>
<dbReference type="STRING" id="27334.A0A0A2JDX7"/>
<evidence type="ECO:0008006" key="3">
    <source>
        <dbReference type="Google" id="ProtNLM"/>
    </source>
</evidence>
<dbReference type="InterPro" id="IPR053137">
    <property type="entry name" value="NLR-like"/>
</dbReference>
<dbReference type="RefSeq" id="XP_016595564.1">
    <property type="nucleotide sequence ID" value="XM_016742042.1"/>
</dbReference>
<dbReference type="EMBL" id="JQFZ01000258">
    <property type="protein sequence ID" value="KGO52868.1"/>
    <property type="molecule type" value="Genomic_DNA"/>
</dbReference>
<dbReference type="VEuPathDB" id="FungiDB:PEXP_056210"/>
<dbReference type="Gene3D" id="3.40.50.300">
    <property type="entry name" value="P-loop containing nucleotide triphosphate hydrolases"/>
    <property type="match status" value="1"/>
</dbReference>
<name>A0A0A2JDX7_PENEN</name>
<comment type="caution">
    <text evidence="1">The sequence shown here is derived from an EMBL/GenBank/DDBJ whole genome shotgun (WGS) entry which is preliminary data.</text>
</comment>
<organism evidence="1 2">
    <name type="scientific">Penicillium expansum</name>
    <name type="common">Blue mold rot fungus</name>
    <dbReference type="NCBI Taxonomy" id="27334"/>
    <lineage>
        <taxon>Eukaryota</taxon>
        <taxon>Fungi</taxon>
        <taxon>Dikarya</taxon>
        <taxon>Ascomycota</taxon>
        <taxon>Pezizomycotina</taxon>
        <taxon>Eurotiomycetes</taxon>
        <taxon>Eurotiomycetidae</taxon>
        <taxon>Eurotiales</taxon>
        <taxon>Aspergillaceae</taxon>
        <taxon>Penicillium</taxon>
    </lineage>
</organism>
<gene>
    <name evidence="1" type="ORF">PEX2_047670</name>
</gene>
<dbReference type="SUPFAM" id="SSF52540">
    <property type="entry name" value="P-loop containing nucleoside triphosphate hydrolases"/>
    <property type="match status" value="1"/>
</dbReference>
<proteinExistence type="predicted"/>
<accession>A0A0A2JDX7</accession>
<dbReference type="Gene3D" id="1.25.40.10">
    <property type="entry name" value="Tetratricopeptide repeat domain"/>
    <property type="match status" value="2"/>
</dbReference>
<dbReference type="SUPFAM" id="SSF48452">
    <property type="entry name" value="TPR-like"/>
    <property type="match status" value="2"/>
</dbReference>
<protein>
    <recommendedName>
        <fullName evidence="3">Tetratricopeptide-like helical</fullName>
    </recommendedName>
</protein>
<dbReference type="PANTHER" id="PTHR46082">
    <property type="entry name" value="ATP/GTP-BINDING PROTEIN-RELATED"/>
    <property type="match status" value="1"/>
</dbReference>
<dbReference type="InterPro" id="IPR011990">
    <property type="entry name" value="TPR-like_helical_dom_sf"/>
</dbReference>
<evidence type="ECO:0000313" key="2">
    <source>
        <dbReference type="Proteomes" id="UP000030143"/>
    </source>
</evidence>
<dbReference type="PANTHER" id="PTHR46082:SF6">
    <property type="entry name" value="AAA+ ATPASE DOMAIN-CONTAINING PROTEIN-RELATED"/>
    <property type="match status" value="1"/>
</dbReference>
<dbReference type="InterPro" id="IPR027417">
    <property type="entry name" value="P-loop_NTPase"/>
</dbReference>
<dbReference type="HOGENOM" id="CLU_000288_125_8_1"/>